<accession>A0A841FPD6</accession>
<dbReference type="AlphaFoldDB" id="A0A841FPD6"/>
<gene>
    <name evidence="2" type="ORF">HNR73_005572</name>
</gene>
<protein>
    <submittedName>
        <fullName evidence="2">Uncharacterized protein</fullName>
    </submittedName>
</protein>
<reference evidence="2 3" key="1">
    <citation type="submission" date="2020-08" db="EMBL/GenBank/DDBJ databases">
        <title>Genomic Encyclopedia of Type Strains, Phase IV (KMG-IV): sequencing the most valuable type-strain genomes for metagenomic binning, comparative biology and taxonomic classification.</title>
        <authorList>
            <person name="Goeker M."/>
        </authorList>
    </citation>
    <scope>NUCLEOTIDE SEQUENCE [LARGE SCALE GENOMIC DNA]</scope>
    <source>
        <strain evidence="2 3">YIM 65646</strain>
    </source>
</reference>
<keyword evidence="3" id="KW-1185">Reference proteome</keyword>
<proteinExistence type="predicted"/>
<sequence>MPTMRTATSVPVLRRLAREHYNAPDGVQFFYDAIKTGQQPIRPPGPDERVARLLAAAEANRLEQAELWFVDEDLCTLLASAWPTMPPFAPMASDLPSPYGFVVFAEPIHEVPEPEGIDFAALGFDPEIAKAHQALADIPARIVAASWGPMPPSFERPDWRAEGLERVWFSFYSETHVHTDLGTQLARGIDQLRAMRASRPPVMIDNEGIIALRPPGAPVEKYQLGGDNDPTRDTLVWARMVLGAFQLARQANLADESVERTPRPERRRAIKDGIPERDVRIIKLRSALAADRDDEAGSDSGREYRHRWVVRGHWRNHWYPSLGDHRPKWIAPYLKGPDGAPLLGGEKVHVASVPPQPRQGQTDAEAPAVES</sequence>
<organism evidence="2 3">
    <name type="scientific">Phytomonospora endophytica</name>
    <dbReference type="NCBI Taxonomy" id="714109"/>
    <lineage>
        <taxon>Bacteria</taxon>
        <taxon>Bacillati</taxon>
        <taxon>Actinomycetota</taxon>
        <taxon>Actinomycetes</taxon>
        <taxon>Micromonosporales</taxon>
        <taxon>Micromonosporaceae</taxon>
        <taxon>Phytomonospora</taxon>
    </lineage>
</organism>
<dbReference type="Proteomes" id="UP000548476">
    <property type="component" value="Unassembled WGS sequence"/>
</dbReference>
<name>A0A841FPD6_9ACTN</name>
<dbReference type="EMBL" id="JACHGT010000013">
    <property type="protein sequence ID" value="MBB6037694.1"/>
    <property type="molecule type" value="Genomic_DNA"/>
</dbReference>
<dbReference type="RefSeq" id="WP_184790507.1">
    <property type="nucleotide sequence ID" value="NZ_BONT01000054.1"/>
</dbReference>
<comment type="caution">
    <text evidence="2">The sequence shown here is derived from an EMBL/GenBank/DDBJ whole genome shotgun (WGS) entry which is preliminary data.</text>
</comment>
<evidence type="ECO:0000256" key="1">
    <source>
        <dbReference type="SAM" id="MobiDB-lite"/>
    </source>
</evidence>
<evidence type="ECO:0000313" key="2">
    <source>
        <dbReference type="EMBL" id="MBB6037694.1"/>
    </source>
</evidence>
<evidence type="ECO:0000313" key="3">
    <source>
        <dbReference type="Proteomes" id="UP000548476"/>
    </source>
</evidence>
<feature type="region of interest" description="Disordered" evidence="1">
    <location>
        <begin position="350"/>
        <end position="371"/>
    </location>
</feature>